<protein>
    <submittedName>
        <fullName evidence="3">Diguanylate cyclase</fullName>
        <ecNumber evidence="3">2.7.7.65</ecNumber>
    </submittedName>
</protein>
<dbReference type="InterPro" id="IPR000160">
    <property type="entry name" value="GGDEF_dom"/>
</dbReference>
<dbReference type="EMBL" id="JAXAFO010000015">
    <property type="protein sequence ID" value="MDX6849771.1"/>
    <property type="molecule type" value="Genomic_DNA"/>
</dbReference>
<sequence length="312" mass="35564">MHTNIQGEFDRSLLHAIQEASPDGILVVDSEGGMVSYNLRFVELWQLEDVLASHSKGLKGAVAEPPLLAYALEKLKHPDEFLQRVTHLYANPREEDYTEIELRDGRVLERHSKGLFAKDDTYLGRVWFFRDITSRKQVEEALRESASFDMLTGQMNRRYFLESAAAEFERARRFGQTLAVGMIDLDFFKVINDKFGHAAGDYVLQTVCKRWSDTLRSVDLLGRIGGEEFAIILPQIDAEGVQSVATRLTQVISRHPFTFENAALSVSISGGVVWLNQQDQNIEETLRRADRLLYQAKEQGRNRILVEEHPPI</sequence>
<keyword evidence="3" id="KW-0548">Nucleotidyltransferase</keyword>
<comment type="caution">
    <text evidence="3">The sequence shown here is derived from an EMBL/GenBank/DDBJ whole genome shotgun (WGS) entry which is preliminary data.</text>
</comment>
<dbReference type="PANTHER" id="PTHR46663:SF4">
    <property type="entry name" value="DIGUANYLATE CYCLASE DGCT-RELATED"/>
    <property type="match status" value="1"/>
</dbReference>
<reference evidence="3 4" key="1">
    <citation type="submission" date="2023-11" db="EMBL/GenBank/DDBJ databases">
        <title>Gilvimarinus fulvus sp. nov., isolated from the surface of Kelp.</title>
        <authorList>
            <person name="Sun Y.Y."/>
            <person name="Gong Y."/>
            <person name="Du Z.J."/>
        </authorList>
    </citation>
    <scope>NUCLEOTIDE SEQUENCE [LARGE SCALE GENOMIC DNA]</scope>
    <source>
        <strain evidence="3 4">SDUM040013</strain>
    </source>
</reference>
<dbReference type="CDD" id="cd01949">
    <property type="entry name" value="GGDEF"/>
    <property type="match status" value="1"/>
</dbReference>
<dbReference type="GO" id="GO:0052621">
    <property type="term" value="F:diguanylate cyclase activity"/>
    <property type="evidence" value="ECO:0007669"/>
    <property type="project" value="UniProtKB-EC"/>
</dbReference>
<dbReference type="PROSITE" id="PS50887">
    <property type="entry name" value="GGDEF"/>
    <property type="match status" value="1"/>
</dbReference>
<dbReference type="Pfam" id="PF12860">
    <property type="entry name" value="PAS_7"/>
    <property type="match status" value="1"/>
</dbReference>
<keyword evidence="4" id="KW-1185">Reference proteome</keyword>
<keyword evidence="3" id="KW-0808">Transferase</keyword>
<dbReference type="Gene3D" id="3.30.450.20">
    <property type="entry name" value="PAS domain"/>
    <property type="match status" value="1"/>
</dbReference>
<accession>A0ABU4RZT3</accession>
<name>A0ABU4RZT3_9GAMM</name>
<feature type="domain" description="PAC" evidence="1">
    <location>
        <begin position="93"/>
        <end position="144"/>
    </location>
</feature>
<evidence type="ECO:0000259" key="1">
    <source>
        <dbReference type="PROSITE" id="PS50113"/>
    </source>
</evidence>
<evidence type="ECO:0000313" key="4">
    <source>
        <dbReference type="Proteomes" id="UP001273505"/>
    </source>
</evidence>
<dbReference type="SUPFAM" id="SSF55073">
    <property type="entry name" value="Nucleotide cyclase"/>
    <property type="match status" value="1"/>
</dbReference>
<dbReference type="SMART" id="SM00267">
    <property type="entry name" value="GGDEF"/>
    <property type="match status" value="1"/>
</dbReference>
<gene>
    <name evidence="3" type="ORF">SCD92_10405</name>
</gene>
<dbReference type="NCBIfam" id="TIGR00254">
    <property type="entry name" value="GGDEF"/>
    <property type="match status" value="1"/>
</dbReference>
<dbReference type="Pfam" id="PF00990">
    <property type="entry name" value="GGDEF"/>
    <property type="match status" value="1"/>
</dbReference>
<dbReference type="InterPro" id="IPR029787">
    <property type="entry name" value="Nucleotide_cyclase"/>
</dbReference>
<dbReference type="RefSeq" id="WP_302722429.1">
    <property type="nucleotide sequence ID" value="NZ_JAULRU010000548.1"/>
</dbReference>
<dbReference type="InterPro" id="IPR000700">
    <property type="entry name" value="PAS-assoc_C"/>
</dbReference>
<dbReference type="EC" id="2.7.7.65" evidence="3"/>
<feature type="domain" description="GGDEF" evidence="2">
    <location>
        <begin position="176"/>
        <end position="309"/>
    </location>
</feature>
<proteinExistence type="predicted"/>
<dbReference type="Gene3D" id="3.30.70.270">
    <property type="match status" value="1"/>
</dbReference>
<dbReference type="InterPro" id="IPR052163">
    <property type="entry name" value="DGC-Regulatory_Protein"/>
</dbReference>
<organism evidence="3 4">
    <name type="scientific">Gilvimarinus gilvus</name>
    <dbReference type="NCBI Taxonomy" id="3058038"/>
    <lineage>
        <taxon>Bacteria</taxon>
        <taxon>Pseudomonadati</taxon>
        <taxon>Pseudomonadota</taxon>
        <taxon>Gammaproteobacteria</taxon>
        <taxon>Cellvibrionales</taxon>
        <taxon>Cellvibrionaceae</taxon>
        <taxon>Gilvimarinus</taxon>
    </lineage>
</organism>
<dbReference type="Proteomes" id="UP001273505">
    <property type="component" value="Unassembled WGS sequence"/>
</dbReference>
<dbReference type="SUPFAM" id="SSF55785">
    <property type="entry name" value="PYP-like sensor domain (PAS domain)"/>
    <property type="match status" value="1"/>
</dbReference>
<evidence type="ECO:0000313" key="3">
    <source>
        <dbReference type="EMBL" id="MDX6849771.1"/>
    </source>
</evidence>
<evidence type="ECO:0000259" key="2">
    <source>
        <dbReference type="PROSITE" id="PS50887"/>
    </source>
</evidence>
<dbReference type="InterPro" id="IPR035965">
    <property type="entry name" value="PAS-like_dom_sf"/>
</dbReference>
<dbReference type="PANTHER" id="PTHR46663">
    <property type="entry name" value="DIGUANYLATE CYCLASE DGCT-RELATED"/>
    <property type="match status" value="1"/>
</dbReference>
<dbReference type="InterPro" id="IPR043128">
    <property type="entry name" value="Rev_trsase/Diguanyl_cyclase"/>
</dbReference>
<dbReference type="PROSITE" id="PS50113">
    <property type="entry name" value="PAC"/>
    <property type="match status" value="1"/>
</dbReference>